<dbReference type="CDD" id="cd02968">
    <property type="entry name" value="SCO"/>
    <property type="match status" value="1"/>
</dbReference>
<dbReference type="EMBL" id="QJTE01000002">
    <property type="protein sequence ID" value="PYE84873.1"/>
    <property type="molecule type" value="Genomic_DNA"/>
</dbReference>
<feature type="binding site" evidence="3">
    <location>
        <position position="81"/>
    </location>
    <ligand>
        <name>Cu cation</name>
        <dbReference type="ChEBI" id="CHEBI:23378"/>
    </ligand>
</feature>
<name>A0A318ST42_9RHOB</name>
<evidence type="ECO:0000256" key="4">
    <source>
        <dbReference type="PIRSR" id="PIRSR603782-2"/>
    </source>
</evidence>
<dbReference type="InterPro" id="IPR003782">
    <property type="entry name" value="SCO1/SenC"/>
</dbReference>
<dbReference type="PROSITE" id="PS51352">
    <property type="entry name" value="THIOREDOXIN_2"/>
    <property type="match status" value="1"/>
</dbReference>
<dbReference type="InterPro" id="IPR036249">
    <property type="entry name" value="Thioredoxin-like_sf"/>
</dbReference>
<reference evidence="6 7" key="1">
    <citation type="submission" date="2018-06" db="EMBL/GenBank/DDBJ databases">
        <title>Genomic Encyclopedia of Type Strains, Phase III (KMG-III): the genomes of soil and plant-associated and newly described type strains.</title>
        <authorList>
            <person name="Whitman W."/>
        </authorList>
    </citation>
    <scope>NUCLEOTIDE SEQUENCE [LARGE SCALE GENOMIC DNA]</scope>
    <source>
        <strain evidence="6 7">CECT 9025</strain>
    </source>
</reference>
<proteinExistence type="inferred from homology"/>
<evidence type="ECO:0000256" key="1">
    <source>
        <dbReference type="ARBA" id="ARBA00010996"/>
    </source>
</evidence>
<comment type="similarity">
    <text evidence="1">Belongs to the SCO1/2 family.</text>
</comment>
<evidence type="ECO:0000256" key="3">
    <source>
        <dbReference type="PIRSR" id="PIRSR603782-1"/>
    </source>
</evidence>
<dbReference type="PANTHER" id="PTHR12151">
    <property type="entry name" value="ELECTRON TRANSPORT PROTIN SCO1/SENC FAMILY MEMBER"/>
    <property type="match status" value="1"/>
</dbReference>
<evidence type="ECO:0000313" key="7">
    <source>
        <dbReference type="Proteomes" id="UP000248311"/>
    </source>
</evidence>
<evidence type="ECO:0000256" key="2">
    <source>
        <dbReference type="ARBA" id="ARBA00023008"/>
    </source>
</evidence>
<comment type="caution">
    <text evidence="6">The sequence shown here is derived from an EMBL/GenBank/DDBJ whole genome shotgun (WGS) entry which is preliminary data.</text>
</comment>
<keyword evidence="7" id="KW-1185">Reference proteome</keyword>
<evidence type="ECO:0000259" key="5">
    <source>
        <dbReference type="PROSITE" id="PS51352"/>
    </source>
</evidence>
<dbReference type="SUPFAM" id="SSF52833">
    <property type="entry name" value="Thioredoxin-like"/>
    <property type="match status" value="1"/>
</dbReference>
<dbReference type="RefSeq" id="WP_110813913.1">
    <property type="nucleotide sequence ID" value="NZ_QJTE01000002.1"/>
</dbReference>
<dbReference type="AlphaFoldDB" id="A0A318ST42"/>
<sequence length="200" mass="21756">MTRSTMRLVGIALWTLVALAVAGVLWLQFGSGRGTSAQLGAPLGQGDYSLVTTEGEPFTQATLEGQPTAVFFGFTHCPEVCPTTLGDIAAWQEDVSDLDQDLRVFFVSIDPDRDTPEVLEDYVSWAPGVTGVTGTQEEVDAAAKAFRIYARKVPLEGGDYTMDHSALVLLFDEEGRFVEPIQYQEDYAVAEGKIRTLLEG</sequence>
<dbReference type="FunFam" id="3.40.30.10:FF:000013">
    <property type="entry name" value="Blast:Protein SCO1 homolog, mitochondrial"/>
    <property type="match status" value="1"/>
</dbReference>
<accession>A0A318ST42</accession>
<feature type="domain" description="Thioredoxin" evidence="5">
    <location>
        <begin position="39"/>
        <end position="199"/>
    </location>
</feature>
<evidence type="ECO:0000313" key="6">
    <source>
        <dbReference type="EMBL" id="PYE84873.1"/>
    </source>
</evidence>
<dbReference type="GO" id="GO:0046872">
    <property type="term" value="F:metal ion binding"/>
    <property type="evidence" value="ECO:0007669"/>
    <property type="project" value="UniProtKB-KW"/>
</dbReference>
<dbReference type="OrthoDB" id="9790194at2"/>
<organism evidence="6 7">
    <name type="scientific">Pseudoroseicyclus aestuarii</name>
    <dbReference type="NCBI Taxonomy" id="1795041"/>
    <lineage>
        <taxon>Bacteria</taxon>
        <taxon>Pseudomonadati</taxon>
        <taxon>Pseudomonadota</taxon>
        <taxon>Alphaproteobacteria</taxon>
        <taxon>Rhodobacterales</taxon>
        <taxon>Paracoccaceae</taxon>
        <taxon>Pseudoroseicyclus</taxon>
    </lineage>
</organism>
<keyword evidence="3" id="KW-0479">Metal-binding</keyword>
<dbReference type="InterPro" id="IPR013766">
    <property type="entry name" value="Thioredoxin_domain"/>
</dbReference>
<gene>
    <name evidence="6" type="ORF">DFP88_102677</name>
</gene>
<feature type="binding site" evidence="3">
    <location>
        <position position="164"/>
    </location>
    <ligand>
        <name>Cu cation</name>
        <dbReference type="ChEBI" id="CHEBI:23378"/>
    </ligand>
</feature>
<dbReference type="Proteomes" id="UP000248311">
    <property type="component" value="Unassembled WGS sequence"/>
</dbReference>
<feature type="disulfide bond" description="Redox-active" evidence="4">
    <location>
        <begin position="77"/>
        <end position="81"/>
    </location>
</feature>
<keyword evidence="2 3" id="KW-0186">Copper</keyword>
<keyword evidence="4" id="KW-1015">Disulfide bond</keyword>
<dbReference type="Pfam" id="PF02630">
    <property type="entry name" value="SCO1-SenC"/>
    <property type="match status" value="1"/>
</dbReference>
<dbReference type="PANTHER" id="PTHR12151:SF25">
    <property type="entry name" value="LINALOOL DEHYDRATASE_ISOMERASE DOMAIN-CONTAINING PROTEIN"/>
    <property type="match status" value="1"/>
</dbReference>
<feature type="binding site" evidence="3">
    <location>
        <position position="77"/>
    </location>
    <ligand>
        <name>Cu cation</name>
        <dbReference type="ChEBI" id="CHEBI:23378"/>
    </ligand>
</feature>
<protein>
    <submittedName>
        <fullName evidence="6">Protein SCO1/2</fullName>
    </submittedName>
</protein>
<dbReference type="Gene3D" id="3.40.30.10">
    <property type="entry name" value="Glutaredoxin"/>
    <property type="match status" value="1"/>
</dbReference>